<comment type="caution">
    <text evidence="6">The sequence shown here is derived from an EMBL/GenBank/DDBJ whole genome shotgun (WGS) entry which is preliminary data.</text>
</comment>
<evidence type="ECO:0000256" key="3">
    <source>
        <dbReference type="ARBA" id="ARBA00022525"/>
    </source>
</evidence>
<organism evidence="6 7">
    <name type="scientific">Ficus carica</name>
    <name type="common">Common fig</name>
    <dbReference type="NCBI Taxonomy" id="3494"/>
    <lineage>
        <taxon>Eukaryota</taxon>
        <taxon>Viridiplantae</taxon>
        <taxon>Streptophyta</taxon>
        <taxon>Embryophyta</taxon>
        <taxon>Tracheophyta</taxon>
        <taxon>Spermatophyta</taxon>
        <taxon>Magnoliopsida</taxon>
        <taxon>eudicotyledons</taxon>
        <taxon>Gunneridae</taxon>
        <taxon>Pentapetalae</taxon>
        <taxon>rosids</taxon>
        <taxon>fabids</taxon>
        <taxon>Rosales</taxon>
        <taxon>Moraceae</taxon>
        <taxon>Ficeae</taxon>
        <taxon>Ficus</taxon>
    </lineage>
</organism>
<evidence type="ECO:0000313" key="7">
    <source>
        <dbReference type="Proteomes" id="UP001187192"/>
    </source>
</evidence>
<evidence type="ECO:0000256" key="2">
    <source>
        <dbReference type="ARBA" id="ARBA00011738"/>
    </source>
</evidence>
<dbReference type="InterPro" id="IPR004265">
    <property type="entry name" value="Dirigent"/>
</dbReference>
<accession>A0AA88CPD4</accession>
<dbReference type="EMBL" id="BTGU01000001">
    <property type="protein sequence ID" value="GMN24372.1"/>
    <property type="molecule type" value="Genomic_DNA"/>
</dbReference>
<dbReference type="AlphaFoldDB" id="A0AA88CPD4"/>
<comment type="subunit">
    <text evidence="2 4">Homodimer.</text>
</comment>
<gene>
    <name evidence="6" type="ORF">TIFTF001_000530</name>
</gene>
<name>A0AA88CPD4_FICCA</name>
<dbReference type="GO" id="GO:0009699">
    <property type="term" value="P:phenylpropanoid biosynthetic process"/>
    <property type="evidence" value="ECO:0007669"/>
    <property type="project" value="UniProtKB-ARBA"/>
</dbReference>
<feature type="region of interest" description="Disordered" evidence="5">
    <location>
        <begin position="87"/>
        <end position="108"/>
    </location>
</feature>
<proteinExistence type="inferred from homology"/>
<dbReference type="InterPro" id="IPR044859">
    <property type="entry name" value="Allene_oxi_cyc_Dirigent"/>
</dbReference>
<keyword evidence="4" id="KW-0732">Signal</keyword>
<evidence type="ECO:0000256" key="1">
    <source>
        <dbReference type="ARBA" id="ARBA00010746"/>
    </source>
</evidence>
<comment type="subcellular location">
    <subcellularLocation>
        <location evidence="4">Secreted</location>
        <location evidence="4">Extracellular space</location>
        <location evidence="4">Apoplast</location>
    </subcellularLocation>
</comment>
<evidence type="ECO:0000256" key="5">
    <source>
        <dbReference type="SAM" id="MobiDB-lite"/>
    </source>
</evidence>
<dbReference type="Proteomes" id="UP001187192">
    <property type="component" value="Unassembled WGS sequence"/>
</dbReference>
<protein>
    <recommendedName>
        <fullName evidence="4">Dirigent protein</fullName>
    </recommendedName>
</protein>
<evidence type="ECO:0000256" key="4">
    <source>
        <dbReference type="RuleBase" id="RU363099"/>
    </source>
</evidence>
<dbReference type="Gene3D" id="2.40.480.10">
    <property type="entry name" value="Allene oxide cyclase-like"/>
    <property type="match status" value="1"/>
</dbReference>
<keyword evidence="7" id="KW-1185">Reference proteome</keyword>
<dbReference type="PROSITE" id="PS51257">
    <property type="entry name" value="PROKAR_LIPOPROTEIN"/>
    <property type="match status" value="1"/>
</dbReference>
<dbReference type="PANTHER" id="PTHR46215">
    <property type="entry name" value="DIRIGENT PROTEIN 24-RELATED"/>
    <property type="match status" value="1"/>
</dbReference>
<feature type="signal peptide" evidence="4">
    <location>
        <begin position="1"/>
        <end position="29"/>
    </location>
</feature>
<dbReference type="Pfam" id="PF03018">
    <property type="entry name" value="Dirigent"/>
    <property type="match status" value="1"/>
</dbReference>
<dbReference type="GO" id="GO:0048046">
    <property type="term" value="C:apoplast"/>
    <property type="evidence" value="ECO:0007669"/>
    <property type="project" value="UniProtKB-SubCell"/>
</dbReference>
<feature type="chain" id="PRO_5041514343" description="Dirigent protein" evidence="4">
    <location>
        <begin position="30"/>
        <end position="350"/>
    </location>
</feature>
<keyword evidence="4" id="KW-0052">Apoplast</keyword>
<feature type="compositionally biased region" description="Low complexity" evidence="5">
    <location>
        <begin position="94"/>
        <end position="108"/>
    </location>
</feature>
<keyword evidence="3 4" id="KW-0964">Secreted</keyword>
<dbReference type="PANTHER" id="PTHR46215:SF5">
    <property type="entry name" value="DIRIGENT PROTEIN"/>
    <property type="match status" value="1"/>
</dbReference>
<dbReference type="Gramene" id="FCD_00002379-RA">
    <property type="protein sequence ID" value="FCD_00002379-RA:cds"/>
    <property type="gene ID" value="FCD_00002379"/>
</dbReference>
<reference evidence="6" key="1">
    <citation type="submission" date="2023-07" db="EMBL/GenBank/DDBJ databases">
        <title>draft genome sequence of fig (Ficus carica).</title>
        <authorList>
            <person name="Takahashi T."/>
            <person name="Nishimura K."/>
        </authorList>
    </citation>
    <scope>NUCLEOTIDE SEQUENCE</scope>
</reference>
<evidence type="ECO:0000313" key="6">
    <source>
        <dbReference type="EMBL" id="GMN24372.1"/>
    </source>
</evidence>
<comment type="similarity">
    <text evidence="1 4">Belongs to the plant dirigent protein family.</text>
</comment>
<comment type="function">
    <text evidence="4">Dirigent proteins impart stereoselectivity on the phenoxy radical-coupling reaction, yielding optically active lignans from two molecules of coniferyl alcohol in the biosynthesis of lignans, flavonolignans, and alkaloids and thus plays a central role in plant secondary metabolism.</text>
</comment>
<sequence length="350" mass="35598">MAAHKSIPTSLVAIAWILFLSLTISCTFSARLLDQDAPEDPDLAPTPIVPTNPVGPTATPVGPIATPVGPTATPVGPVGNQLGLTTNPAGPVGPTANPAGPASATSGASATLGNAAPHHTLTFYMHDIVGGTNPSAVAITGIVSNPAVSGQVPFAKPNGAVLPINNGVPQNNNNNGIISNNNVPFFTGLAGNSANLLQNSNNGGNNNNFITGGNGFPFVNGAQLPPGMTLQKLMFGTVTAFDDELTEGHELGSGLLGKAQGLYVASSVDGTSQTMAFTALFQSGDYTDSLTFFGVHMTAAAESHLAVMGGTGKYLNARGFATVKTSPPTADQHNTDGLETLLQFTVYLFY</sequence>